<keyword evidence="2" id="KW-0808">Transferase</keyword>
<dbReference type="AlphaFoldDB" id="A0A067DDB7"/>
<dbReference type="Proteomes" id="UP000027120">
    <property type="component" value="Unassembled WGS sequence"/>
</dbReference>
<keyword evidence="4" id="KW-1185">Reference proteome</keyword>
<protein>
    <submittedName>
        <fullName evidence="3">Uncharacterized protein</fullName>
    </submittedName>
</protein>
<dbReference type="STRING" id="2711.A0A067DDB7"/>
<dbReference type="SUPFAM" id="SSF53383">
    <property type="entry name" value="PLP-dependent transferases"/>
    <property type="match status" value="1"/>
</dbReference>
<dbReference type="InterPro" id="IPR015424">
    <property type="entry name" value="PyrdxlP-dep_Trfase"/>
</dbReference>
<dbReference type="InterPro" id="IPR015421">
    <property type="entry name" value="PyrdxlP-dep_Trfase_major"/>
</dbReference>
<dbReference type="PANTHER" id="PTHR42684">
    <property type="entry name" value="ADENOSYLMETHIONINE-8-AMINO-7-OXONONANOATE AMINOTRANSFERASE"/>
    <property type="match status" value="1"/>
</dbReference>
<accession>A0A067DDB7</accession>
<evidence type="ECO:0000313" key="3">
    <source>
        <dbReference type="EMBL" id="KDO36616.1"/>
    </source>
</evidence>
<proteinExistence type="predicted"/>
<dbReference type="EMBL" id="KK793723">
    <property type="protein sequence ID" value="KDO36616.1"/>
    <property type="molecule type" value="Genomic_DNA"/>
</dbReference>
<dbReference type="Gene3D" id="3.40.640.10">
    <property type="entry name" value="Type I PLP-dependent aspartate aminotransferase-like (Major domain)"/>
    <property type="match status" value="1"/>
</dbReference>
<dbReference type="SMR" id="A0A067DDB7"/>
<organism evidence="3 4">
    <name type="scientific">Citrus sinensis</name>
    <name type="common">Sweet orange</name>
    <name type="synonym">Citrus aurantium var. sinensis</name>
    <dbReference type="NCBI Taxonomy" id="2711"/>
    <lineage>
        <taxon>Eukaryota</taxon>
        <taxon>Viridiplantae</taxon>
        <taxon>Streptophyta</taxon>
        <taxon>Embryophyta</taxon>
        <taxon>Tracheophyta</taxon>
        <taxon>Spermatophyta</taxon>
        <taxon>Magnoliopsida</taxon>
        <taxon>eudicotyledons</taxon>
        <taxon>Gunneridae</taxon>
        <taxon>Pentapetalae</taxon>
        <taxon>rosids</taxon>
        <taxon>malvids</taxon>
        <taxon>Sapindales</taxon>
        <taxon>Rutaceae</taxon>
        <taxon>Aurantioideae</taxon>
        <taxon>Citrus</taxon>
    </lineage>
</organism>
<evidence type="ECO:0000256" key="2">
    <source>
        <dbReference type="ARBA" id="ARBA00022679"/>
    </source>
</evidence>
<sequence>MFRWFQIELARDMGYTAARFGHVMFPENVYEPALECAELLLQGVGKGWASRAYFSDNGSTAIEIALKMAFRKFSFDHDVLVDFLGKDTTEKCVELKHLKDHIMVILWVPWKLKHHHLTQGFCSNHGTLEEAFFWTLLQFSCTTANGFFPYLNCCIPKL</sequence>
<name>A0A067DDB7_CITSI</name>
<gene>
    <name evidence="3" type="ORF">CISIN_1g031493mg</name>
</gene>
<dbReference type="PANTHER" id="PTHR42684:SF3">
    <property type="entry name" value="ADENOSYLMETHIONINE-8-AMINO-7-OXONONANOATE AMINOTRANSFERASE"/>
    <property type="match status" value="1"/>
</dbReference>
<evidence type="ECO:0000313" key="4">
    <source>
        <dbReference type="Proteomes" id="UP000027120"/>
    </source>
</evidence>
<dbReference type="GO" id="GO:0008483">
    <property type="term" value="F:transaminase activity"/>
    <property type="evidence" value="ECO:0007669"/>
    <property type="project" value="UniProtKB-KW"/>
</dbReference>
<evidence type="ECO:0000256" key="1">
    <source>
        <dbReference type="ARBA" id="ARBA00022576"/>
    </source>
</evidence>
<reference evidence="3 4" key="1">
    <citation type="submission" date="2014-04" db="EMBL/GenBank/DDBJ databases">
        <authorList>
            <consortium name="International Citrus Genome Consortium"/>
            <person name="Gmitter F."/>
            <person name="Chen C."/>
            <person name="Farmerie W."/>
            <person name="Harkins T."/>
            <person name="Desany B."/>
            <person name="Mohiuddin M."/>
            <person name="Kodira C."/>
            <person name="Borodovsky M."/>
            <person name="Lomsadze A."/>
            <person name="Burns P."/>
            <person name="Jenkins J."/>
            <person name="Prochnik S."/>
            <person name="Shu S."/>
            <person name="Chapman J."/>
            <person name="Pitluck S."/>
            <person name="Schmutz J."/>
            <person name="Rokhsar D."/>
        </authorList>
    </citation>
    <scope>NUCLEOTIDE SEQUENCE</scope>
</reference>
<keyword evidence="1" id="KW-0032">Aminotransferase</keyword>